<evidence type="ECO:0000313" key="4">
    <source>
        <dbReference type="WBParaSite" id="nRc.2.0.1.t26701-RA"/>
    </source>
</evidence>
<dbReference type="WBParaSite" id="nRc.2.0.1.t26701-RA">
    <property type="protein sequence ID" value="nRc.2.0.1.t26701-RA"/>
    <property type="gene ID" value="nRc.2.0.1.g26701"/>
</dbReference>
<proteinExistence type="predicted"/>
<dbReference type="Proteomes" id="UP000887565">
    <property type="component" value="Unplaced"/>
</dbReference>
<keyword evidence="1" id="KW-0732">Signal</keyword>
<keyword evidence="3" id="KW-1185">Reference proteome</keyword>
<protein>
    <submittedName>
        <fullName evidence="4">Nose resistant-to-fluoxetine protein N-terminal domain-containing protein</fullName>
    </submittedName>
</protein>
<feature type="chain" id="PRO_5037747604" evidence="1">
    <location>
        <begin position="18"/>
        <end position="283"/>
    </location>
</feature>
<name>A0A915JKZ0_ROMCU</name>
<organism evidence="3 4">
    <name type="scientific">Romanomermis culicivorax</name>
    <name type="common">Nematode worm</name>
    <dbReference type="NCBI Taxonomy" id="13658"/>
    <lineage>
        <taxon>Eukaryota</taxon>
        <taxon>Metazoa</taxon>
        <taxon>Ecdysozoa</taxon>
        <taxon>Nematoda</taxon>
        <taxon>Enoplea</taxon>
        <taxon>Dorylaimia</taxon>
        <taxon>Mermithida</taxon>
        <taxon>Mermithoidea</taxon>
        <taxon>Mermithidae</taxon>
        <taxon>Romanomermis</taxon>
    </lineage>
</organism>
<evidence type="ECO:0000259" key="2">
    <source>
        <dbReference type="Pfam" id="PF20146"/>
    </source>
</evidence>
<feature type="signal peptide" evidence="1">
    <location>
        <begin position="1"/>
        <end position="17"/>
    </location>
</feature>
<accession>A0A915JKZ0</accession>
<reference evidence="4" key="1">
    <citation type="submission" date="2022-11" db="UniProtKB">
        <authorList>
            <consortium name="WormBaseParasite"/>
        </authorList>
    </citation>
    <scope>IDENTIFICATION</scope>
</reference>
<evidence type="ECO:0000256" key="1">
    <source>
        <dbReference type="SAM" id="SignalP"/>
    </source>
</evidence>
<dbReference type="InterPro" id="IPR006621">
    <property type="entry name" value="Nose-resist-to-fluoxetine_N"/>
</dbReference>
<sequence length="283" mass="31590">MMILSVLLAIQFALVVAYHEATNSIAAGERILHGNSKYKEKPAKISQLVLNSGLVVSSTDSIANGTDENNDKLQNQFVLDLPNFDWLNLWLNGSWLTDTGHFLQNFGRNVSNECMRDLQRMADAHAAIAAHLTISSIRFFTDRENSVSEAASSDQHLWALKMINSFGVHTPGIFHQGQFLLYGSYAQCIETIIPHEMAKTKSRKKRSPQFAQYCMLTIQNPLKETKENRHLAEASHHSYPSLKYGSCWPPSCVREGNNVIAGKIGFAINFAINEDDLVVIPPT</sequence>
<dbReference type="Pfam" id="PF20146">
    <property type="entry name" value="NRF"/>
    <property type="match status" value="1"/>
</dbReference>
<feature type="domain" description="Nose resistant-to-fluoxetine protein N-terminal" evidence="2">
    <location>
        <begin position="152"/>
        <end position="254"/>
    </location>
</feature>
<evidence type="ECO:0000313" key="3">
    <source>
        <dbReference type="Proteomes" id="UP000887565"/>
    </source>
</evidence>
<dbReference type="AlphaFoldDB" id="A0A915JKZ0"/>